<feature type="compositionally biased region" description="Basic and acidic residues" evidence="1">
    <location>
        <begin position="116"/>
        <end position="125"/>
    </location>
</feature>
<proteinExistence type="predicted"/>
<dbReference type="Proteomes" id="UP000002009">
    <property type="component" value="Chromosome 1"/>
</dbReference>
<accession>C1FF62</accession>
<dbReference type="GeneID" id="8250358"/>
<feature type="region of interest" description="Disordered" evidence="1">
    <location>
        <begin position="36"/>
        <end position="56"/>
    </location>
</feature>
<feature type="region of interest" description="Disordered" evidence="1">
    <location>
        <begin position="176"/>
        <end position="197"/>
    </location>
</feature>
<dbReference type="RefSeq" id="XP_002507434.1">
    <property type="nucleotide sequence ID" value="XM_002507388.1"/>
</dbReference>
<dbReference type="EMBL" id="CP001574">
    <property type="protein sequence ID" value="ACO68692.1"/>
    <property type="molecule type" value="Genomic_DNA"/>
</dbReference>
<dbReference type="AlphaFoldDB" id="C1FF62"/>
<keyword evidence="3" id="KW-1185">Reference proteome</keyword>
<feature type="region of interest" description="Disordered" evidence="1">
    <location>
        <begin position="1"/>
        <end position="21"/>
    </location>
</feature>
<feature type="compositionally biased region" description="Basic and acidic residues" evidence="1">
    <location>
        <begin position="182"/>
        <end position="197"/>
    </location>
</feature>
<dbReference type="InParanoid" id="C1FF62"/>
<feature type="compositionally biased region" description="Polar residues" evidence="1">
    <location>
        <begin position="143"/>
        <end position="154"/>
    </location>
</feature>
<protein>
    <submittedName>
        <fullName evidence="2">Uncharacterized protein</fullName>
    </submittedName>
</protein>
<gene>
    <name evidence="2" type="ORF">MICPUN_98494</name>
</gene>
<name>C1FF62_MICCC</name>
<sequence length="197" mass="21514">MVAVTLSSSSLASRAALARPKALKRNSRVALRVRAKLETEDDTAEKTDAPTTEPGFLDGINNVIKSIWPGSDVANAFTAPKVNPAAKLFDANTMSEAERNALKRQYAQPTFLEGLFPKREPHDGLEGIGGNELEDPSDPESAAASTPFHNSRWNLNPAAKLGVPFGETEKNALEKQYASKKSFLDDMFPKREPHDHE</sequence>
<evidence type="ECO:0000313" key="2">
    <source>
        <dbReference type="EMBL" id="ACO68692.1"/>
    </source>
</evidence>
<evidence type="ECO:0000256" key="1">
    <source>
        <dbReference type="SAM" id="MobiDB-lite"/>
    </source>
</evidence>
<evidence type="ECO:0000313" key="3">
    <source>
        <dbReference type="Proteomes" id="UP000002009"/>
    </source>
</evidence>
<feature type="compositionally biased region" description="Low complexity" evidence="1">
    <location>
        <begin position="1"/>
        <end position="20"/>
    </location>
</feature>
<dbReference type="KEGG" id="mis:MICPUN_98494"/>
<reference evidence="2 3" key="1">
    <citation type="journal article" date="2009" name="Science">
        <title>Green evolution and dynamic adaptations revealed by genomes of the marine picoeukaryotes Micromonas.</title>
        <authorList>
            <person name="Worden A.Z."/>
            <person name="Lee J.H."/>
            <person name="Mock T."/>
            <person name="Rouze P."/>
            <person name="Simmons M.P."/>
            <person name="Aerts A.L."/>
            <person name="Allen A.E."/>
            <person name="Cuvelier M.L."/>
            <person name="Derelle E."/>
            <person name="Everett M.V."/>
            <person name="Foulon E."/>
            <person name="Grimwood J."/>
            <person name="Gundlach H."/>
            <person name="Henrissat B."/>
            <person name="Napoli C."/>
            <person name="McDonald S.M."/>
            <person name="Parker M.S."/>
            <person name="Rombauts S."/>
            <person name="Salamov A."/>
            <person name="Von Dassow P."/>
            <person name="Badger J.H."/>
            <person name="Coutinho P.M."/>
            <person name="Demir E."/>
            <person name="Dubchak I."/>
            <person name="Gentemann C."/>
            <person name="Eikrem W."/>
            <person name="Gready J.E."/>
            <person name="John U."/>
            <person name="Lanier W."/>
            <person name="Lindquist E.A."/>
            <person name="Lucas S."/>
            <person name="Mayer K.F."/>
            <person name="Moreau H."/>
            <person name="Not F."/>
            <person name="Otillar R."/>
            <person name="Panaud O."/>
            <person name="Pangilinan J."/>
            <person name="Paulsen I."/>
            <person name="Piegu B."/>
            <person name="Poliakov A."/>
            <person name="Robbens S."/>
            <person name="Schmutz J."/>
            <person name="Toulza E."/>
            <person name="Wyss T."/>
            <person name="Zelensky A."/>
            <person name="Zhou K."/>
            <person name="Armbrust E.V."/>
            <person name="Bhattacharya D."/>
            <person name="Goodenough U.W."/>
            <person name="Van de Peer Y."/>
            <person name="Grigoriev I.V."/>
        </authorList>
    </citation>
    <scope>NUCLEOTIDE SEQUENCE [LARGE SCALE GENOMIC DNA]</scope>
    <source>
        <strain evidence="3">RCC299 / NOUM17</strain>
    </source>
</reference>
<feature type="region of interest" description="Disordered" evidence="1">
    <location>
        <begin position="115"/>
        <end position="155"/>
    </location>
</feature>
<organism evidence="2 3">
    <name type="scientific">Micromonas commoda (strain RCC299 / NOUM17 / CCMP2709)</name>
    <name type="common">Picoplanktonic green alga</name>
    <dbReference type="NCBI Taxonomy" id="296587"/>
    <lineage>
        <taxon>Eukaryota</taxon>
        <taxon>Viridiplantae</taxon>
        <taxon>Chlorophyta</taxon>
        <taxon>Mamiellophyceae</taxon>
        <taxon>Mamiellales</taxon>
        <taxon>Mamiellaceae</taxon>
        <taxon>Micromonas</taxon>
    </lineage>
</organism>